<feature type="domain" description="Aminoglycoside phosphotransferase" evidence="4">
    <location>
        <begin position="51"/>
        <end position="261"/>
    </location>
</feature>
<dbReference type="SUPFAM" id="SSF51261">
    <property type="entry name" value="Duplicated hybrid motif"/>
    <property type="match status" value="1"/>
</dbReference>
<dbReference type="PANTHER" id="PTHR45688">
    <property type="match status" value="1"/>
</dbReference>
<dbReference type="Proteomes" id="UP000308528">
    <property type="component" value="Unassembled WGS sequence"/>
</dbReference>
<dbReference type="InterPro" id="IPR016047">
    <property type="entry name" value="M23ase_b-sheet_dom"/>
</dbReference>
<keyword evidence="2" id="KW-0663">Pyridoxal phosphate</keyword>
<comment type="caution">
    <text evidence="5">The sequence shown here is derived from an EMBL/GenBank/DDBJ whole genome shotgun (WGS) entry which is preliminary data.</text>
</comment>
<dbReference type="Pfam" id="PF01636">
    <property type="entry name" value="APH"/>
    <property type="match status" value="1"/>
</dbReference>
<dbReference type="PANTHER" id="PTHR45688:SF13">
    <property type="entry name" value="ALANINE--GLYOXYLATE AMINOTRANSFERASE 2-LIKE"/>
    <property type="match status" value="1"/>
</dbReference>
<dbReference type="SUPFAM" id="SSF53383">
    <property type="entry name" value="PLP-dependent transferases"/>
    <property type="match status" value="1"/>
</dbReference>
<dbReference type="SUPFAM" id="SSF56112">
    <property type="entry name" value="Protein kinase-like (PK-like)"/>
    <property type="match status" value="1"/>
</dbReference>
<dbReference type="InterPro" id="IPR011055">
    <property type="entry name" value="Dup_hybrid_motif"/>
</dbReference>
<dbReference type="InterPro" id="IPR015421">
    <property type="entry name" value="PyrdxlP-dep_Trfase_major"/>
</dbReference>
<dbReference type="CDD" id="cd12797">
    <property type="entry name" value="M23_peptidase"/>
    <property type="match status" value="1"/>
</dbReference>
<sequence length="1001" mass="109159">MCILSRPGFAKTATPRSLAAMIATDLLPRLFDSIGLPYPVGEDAGDEALSVTPLPGEVDQNFHLSLPNGAEYLLKISAPESFDQAPILRFLANRELPFATPRIVASLDPDQAAGHGSVRLHSWVPGRPLDNVTPRTAALRRNWGATCGHLAHALQDLDLPAAHRVYKWDPAAASGARRLVPLLTGEEVALANYFFDLVDGCDFDRLRRSVCYNDAHEHNLLVDQTGEAICGVIDFGDTVYTATISELAVACAYAGMSEPDPLGAMRDVVEGFYSVFPVTDEELAALFPLICGRLLLTVTAAAENRRLKPDNAYLSISEAPAWALLRRLREVHPVLALATFRVATDRSAHPRLRTFLDWAATAAPAPVMALEGRLVPIDLGVGSRQLGLNRNFEQLPAFVKHMRRVLEDLDADIGVGGYGEVRPVYTTDAFAGEGNSGPRWRSVHLGLDFWARDSGGTVFAPIDGTVRHCGIDPTPGGYGGTLILSHEPIPGLTFHSLFGHLSPASIAHFPAGTQVQRGQAIARLGGSDENGGWPPHLHFQLMLDLLDRGAEFPGVAYPEERDIWLGICPDPRILIPQPVPAESPSLPPTEEMRQQRDHKLGYSLSVSYHRPLTVLRGSGSYLYDDRGRRFLDTVNNVAHVGHEHPRVVEAIQRQAAVLNTNSRYLHPTILELADELTNLLPDELSVVHFVNSGSEANELALRMAEAVTGTRRVLAMEMGYHGNTTRTIDVSSYKFGRRGGAGRPAETVLLPLPDQLRRRHLQPDWDTNDDAPRTFIAESILSCGGQLMLPPGYLDSVFKRVRAHGGITIADEVQTGLGRVGSHWWAFELQGVVPDIVTIGKPFGNGHPLAAVVCTTRVAEAFANGMEYFNTFGGNPVSCAAGLAVLTTLREEGLKQRAAEVGGYLTGLLNQLRANYPLIAEVRGAGLFLGFELTGKDLAPATAPASYLKNRMRELGFLMSTDGPHENVIKIKPPLCFTRAQAERLVDFLDRVLREDKMQIR</sequence>
<dbReference type="InterPro" id="IPR015424">
    <property type="entry name" value="PyrdxlP-dep_Trfase"/>
</dbReference>
<organism evidence="5 6">
    <name type="scientific">Neolewinella litorea</name>
    <dbReference type="NCBI Taxonomy" id="2562452"/>
    <lineage>
        <taxon>Bacteria</taxon>
        <taxon>Pseudomonadati</taxon>
        <taxon>Bacteroidota</taxon>
        <taxon>Saprospiria</taxon>
        <taxon>Saprospirales</taxon>
        <taxon>Lewinellaceae</taxon>
        <taxon>Neolewinella</taxon>
    </lineage>
</organism>
<evidence type="ECO:0000256" key="2">
    <source>
        <dbReference type="ARBA" id="ARBA00022898"/>
    </source>
</evidence>
<dbReference type="InterPro" id="IPR002575">
    <property type="entry name" value="Aminoglycoside_PTrfase"/>
</dbReference>
<evidence type="ECO:0000259" key="4">
    <source>
        <dbReference type="Pfam" id="PF01636"/>
    </source>
</evidence>
<evidence type="ECO:0000313" key="5">
    <source>
        <dbReference type="EMBL" id="THH41726.1"/>
    </source>
</evidence>
<dbReference type="InterPro" id="IPR011009">
    <property type="entry name" value="Kinase-like_dom_sf"/>
</dbReference>
<dbReference type="InterPro" id="IPR015422">
    <property type="entry name" value="PyrdxlP-dep_Trfase_small"/>
</dbReference>
<protein>
    <submittedName>
        <fullName evidence="5">Aminotransferase class III-fold pyridoxal phosphate-dependent enzyme</fullName>
    </submittedName>
</protein>
<name>A0A4S4NNY2_9BACT</name>
<dbReference type="Pfam" id="PF01551">
    <property type="entry name" value="Peptidase_M23"/>
    <property type="match status" value="1"/>
</dbReference>
<comment type="similarity">
    <text evidence="1">Belongs to the class-III pyridoxal-phosphate-dependent aminotransferase family.</text>
</comment>
<evidence type="ECO:0000256" key="1">
    <source>
        <dbReference type="ARBA" id="ARBA00008954"/>
    </source>
</evidence>
<dbReference type="Gene3D" id="3.40.640.10">
    <property type="entry name" value="Type I PLP-dependent aspartate aminotransferase-like (Major domain)"/>
    <property type="match status" value="1"/>
</dbReference>
<feature type="domain" description="M23ase beta-sheet core" evidence="3">
    <location>
        <begin position="443"/>
        <end position="542"/>
    </location>
</feature>
<keyword evidence="5" id="KW-0032">Aminotransferase</keyword>
<dbReference type="CDD" id="cd00610">
    <property type="entry name" value="OAT_like"/>
    <property type="match status" value="1"/>
</dbReference>
<dbReference type="AlphaFoldDB" id="A0A4S4NNY2"/>
<proteinExistence type="inferred from homology"/>
<dbReference type="GO" id="GO:0008483">
    <property type="term" value="F:transaminase activity"/>
    <property type="evidence" value="ECO:0007669"/>
    <property type="project" value="UniProtKB-KW"/>
</dbReference>
<dbReference type="InterPro" id="IPR005814">
    <property type="entry name" value="Aminotrans_3"/>
</dbReference>
<accession>A0A4S4NNY2</accession>
<evidence type="ECO:0000313" key="6">
    <source>
        <dbReference type="Proteomes" id="UP000308528"/>
    </source>
</evidence>
<evidence type="ECO:0000259" key="3">
    <source>
        <dbReference type="Pfam" id="PF01551"/>
    </source>
</evidence>
<dbReference type="Pfam" id="PF00202">
    <property type="entry name" value="Aminotran_3"/>
    <property type="match status" value="1"/>
</dbReference>
<reference evidence="5 6" key="1">
    <citation type="submission" date="2019-04" db="EMBL/GenBank/DDBJ databases">
        <title>Lewinella litorea sp. nov., isolated from a marine sand.</title>
        <authorList>
            <person name="Yoon J.-H."/>
        </authorList>
    </citation>
    <scope>NUCLEOTIDE SEQUENCE [LARGE SCALE GENOMIC DNA]</scope>
    <source>
        <strain evidence="5 6">HSMS-39</strain>
    </source>
</reference>
<dbReference type="OrthoDB" id="9801052at2"/>
<dbReference type="Gene3D" id="3.90.1150.10">
    <property type="entry name" value="Aspartate Aminotransferase, domain 1"/>
    <property type="match status" value="1"/>
</dbReference>
<gene>
    <name evidence="5" type="ORF">E4021_03780</name>
</gene>
<keyword evidence="6" id="KW-1185">Reference proteome</keyword>
<dbReference type="GO" id="GO:0030170">
    <property type="term" value="F:pyridoxal phosphate binding"/>
    <property type="evidence" value="ECO:0007669"/>
    <property type="project" value="InterPro"/>
</dbReference>
<dbReference type="Gene3D" id="3.90.1200.10">
    <property type="match status" value="1"/>
</dbReference>
<dbReference type="EMBL" id="SRSF01000001">
    <property type="protein sequence ID" value="THH41726.1"/>
    <property type="molecule type" value="Genomic_DNA"/>
</dbReference>
<dbReference type="Gene3D" id="2.70.70.10">
    <property type="entry name" value="Glucose Permease (Domain IIA)"/>
    <property type="match status" value="1"/>
</dbReference>
<keyword evidence="5" id="KW-0808">Transferase</keyword>